<evidence type="ECO:0000256" key="1">
    <source>
        <dbReference type="SAM" id="MobiDB-lite"/>
    </source>
</evidence>
<proteinExistence type="predicted"/>
<dbReference type="RefSeq" id="WP_263829835.1">
    <property type="nucleotide sequence ID" value="NZ_JAOWLB010000014.1"/>
</dbReference>
<keyword evidence="3" id="KW-1185">Reference proteome</keyword>
<evidence type="ECO:0000313" key="3">
    <source>
        <dbReference type="Proteomes" id="UP001320899"/>
    </source>
</evidence>
<reference evidence="2 3" key="1">
    <citation type="submission" date="2022-10" db="EMBL/GenBank/DDBJ databases">
        <title>Ruegeria sp. nov., isolated from ocean surface sediments.</title>
        <authorList>
            <person name="He W."/>
            <person name="Xue H.-P."/>
            <person name="Zhang D.-F."/>
        </authorList>
    </citation>
    <scope>NUCLEOTIDE SEQUENCE [LARGE SCALE GENOMIC DNA]</scope>
    <source>
        <strain evidence="2 3">XHP0148</strain>
    </source>
</reference>
<dbReference type="EMBL" id="JAOWLB010000014">
    <property type="protein sequence ID" value="MCV2890127.1"/>
    <property type="molecule type" value="Genomic_DNA"/>
</dbReference>
<feature type="region of interest" description="Disordered" evidence="1">
    <location>
        <begin position="104"/>
        <end position="126"/>
    </location>
</feature>
<dbReference type="Proteomes" id="UP001320899">
    <property type="component" value="Unassembled WGS sequence"/>
</dbReference>
<comment type="caution">
    <text evidence="2">The sequence shown here is derived from an EMBL/GenBank/DDBJ whole genome shotgun (WGS) entry which is preliminary data.</text>
</comment>
<evidence type="ECO:0000313" key="2">
    <source>
        <dbReference type="EMBL" id="MCV2890127.1"/>
    </source>
</evidence>
<organism evidence="2 3">
    <name type="scientific">Ruegeria aquimaris</name>
    <dbReference type="NCBI Taxonomy" id="2984333"/>
    <lineage>
        <taxon>Bacteria</taxon>
        <taxon>Pseudomonadati</taxon>
        <taxon>Pseudomonadota</taxon>
        <taxon>Alphaproteobacteria</taxon>
        <taxon>Rhodobacterales</taxon>
        <taxon>Roseobacteraceae</taxon>
        <taxon>Ruegeria</taxon>
    </lineage>
</organism>
<sequence>MTMENSSPHTQNHQHSAPDGERGQRPSLTIDYALYEKYLAESDWSESEKREFITTLWSIIVNFVDLGFGVHPLQQADPACGQEIDLTSLMAGDVISSAKGLSKNQFSKAADRPKVRRPHRRNYEPS</sequence>
<feature type="region of interest" description="Disordered" evidence="1">
    <location>
        <begin position="1"/>
        <end position="26"/>
    </location>
</feature>
<name>A0ABT3AN65_9RHOB</name>
<protein>
    <submittedName>
        <fullName evidence="2">Uncharacterized protein</fullName>
    </submittedName>
</protein>
<feature type="compositionally biased region" description="Polar residues" evidence="1">
    <location>
        <begin position="1"/>
        <end position="15"/>
    </location>
</feature>
<accession>A0ABT3AN65</accession>
<gene>
    <name evidence="2" type="ORF">OE747_17445</name>
</gene>